<keyword evidence="2 7" id="KW-0812">Transmembrane</keyword>
<dbReference type="PROSITE" id="PS50929">
    <property type="entry name" value="ABC_TM1F"/>
    <property type="match status" value="1"/>
</dbReference>
<dbReference type="Gene3D" id="1.20.1560.10">
    <property type="entry name" value="ABC transporter type 1, transmembrane domain"/>
    <property type="match status" value="2"/>
</dbReference>
<gene>
    <name evidence="10" type="ORF">ACFSOY_09370</name>
</gene>
<name>A0ABW4ZXP7_9BACL</name>
<dbReference type="SUPFAM" id="SSF90123">
    <property type="entry name" value="ABC transporter transmembrane region"/>
    <property type="match status" value="1"/>
</dbReference>
<feature type="transmembrane region" description="Helical" evidence="7">
    <location>
        <begin position="138"/>
        <end position="163"/>
    </location>
</feature>
<sequence>MNQESPPIQKEQWRNFWRLLASTNPPKLLLLGVLILSLVNTGASLIVPWFTKNLVDVVTVSTLNTSVILLLIGAFLLQGLSSGFSHYMLSFAGEKVVSNLRRRLWEKLLKLPIPYFDAHRSGETISRMTSDTGIIKDIIVTHLISFFTSIISVIGSIVILLYLDWQMTLVMLTAVPITFLIILPLGRKIYKISKGLQDEMAGFTGLLSQVLSEIRLVKSFNAESHEGEKGDQRIQHLFKFGLREAKIQALLAPMMTFLMMAILVVIIGFGGVRVATGALSAGELVAFILYLFQIIIPFGQLAQFFTSLQKAMGATERVVNILEHEEEDHVVQKAVEDPAQPILLDDLSFSYQTGDQVLHNVSLTIPSGKVTAVVGPSGSGKTTLFSLLERFYRPSSGSILLGDTPIDTYNLKSWRTQLGYVSQESPLMAGSIRDNICYGVEREVSEAEMVLAAEMAYAHHFILEMPNGYDTEVGERGIKVSGGQRQRIAIARALLRNPNILMLDEATSALDSTSEKVVQDALNNLMHGRTTLVIAHRLSTVIDADQIVVLEAGRVTGVGTHEELFASHDLYRELATQQFQLDESDSNQVDSNEGDKTES</sequence>
<dbReference type="Gene3D" id="3.40.50.300">
    <property type="entry name" value="P-loop containing nucleotide triphosphate hydrolases"/>
    <property type="match status" value="1"/>
</dbReference>
<dbReference type="PANTHER" id="PTHR43394">
    <property type="entry name" value="ATP-DEPENDENT PERMEASE MDL1, MITOCHONDRIAL"/>
    <property type="match status" value="1"/>
</dbReference>
<comment type="caution">
    <text evidence="10">The sequence shown here is derived from an EMBL/GenBank/DDBJ whole genome shotgun (WGS) entry which is preliminary data.</text>
</comment>
<keyword evidence="4 10" id="KW-0067">ATP-binding</keyword>
<dbReference type="InterPro" id="IPR027417">
    <property type="entry name" value="P-loop_NTPase"/>
</dbReference>
<dbReference type="InterPro" id="IPR017871">
    <property type="entry name" value="ABC_transporter-like_CS"/>
</dbReference>
<keyword evidence="6 7" id="KW-0472">Membrane</keyword>
<evidence type="ECO:0000313" key="10">
    <source>
        <dbReference type="EMBL" id="MFD2170206.1"/>
    </source>
</evidence>
<comment type="subcellular location">
    <subcellularLocation>
        <location evidence="1">Cell membrane</location>
        <topology evidence="1">Multi-pass membrane protein</topology>
    </subcellularLocation>
</comment>
<evidence type="ECO:0000256" key="2">
    <source>
        <dbReference type="ARBA" id="ARBA00022692"/>
    </source>
</evidence>
<dbReference type="InterPro" id="IPR003593">
    <property type="entry name" value="AAA+_ATPase"/>
</dbReference>
<feature type="transmembrane region" description="Helical" evidence="7">
    <location>
        <begin position="28"/>
        <end position="51"/>
    </location>
</feature>
<reference evidence="11" key="1">
    <citation type="journal article" date="2019" name="Int. J. Syst. Evol. Microbiol.">
        <title>The Global Catalogue of Microorganisms (GCM) 10K type strain sequencing project: providing services to taxonomists for standard genome sequencing and annotation.</title>
        <authorList>
            <consortium name="The Broad Institute Genomics Platform"/>
            <consortium name="The Broad Institute Genome Sequencing Center for Infectious Disease"/>
            <person name="Wu L."/>
            <person name="Ma J."/>
        </authorList>
    </citation>
    <scope>NUCLEOTIDE SEQUENCE [LARGE SCALE GENOMIC DNA]</scope>
    <source>
        <strain evidence="11">CGMCC 1.13574</strain>
    </source>
</reference>
<dbReference type="RefSeq" id="WP_386046796.1">
    <property type="nucleotide sequence ID" value="NZ_JBHUIO010000005.1"/>
</dbReference>
<dbReference type="PANTHER" id="PTHR43394:SF1">
    <property type="entry name" value="ATP-BINDING CASSETTE SUB-FAMILY B MEMBER 10, MITOCHONDRIAL"/>
    <property type="match status" value="1"/>
</dbReference>
<feature type="transmembrane region" description="Helical" evidence="7">
    <location>
        <begin position="57"/>
        <end position="77"/>
    </location>
</feature>
<feature type="domain" description="ABC transmembrane type-1" evidence="9">
    <location>
        <begin position="31"/>
        <end position="310"/>
    </location>
</feature>
<feature type="transmembrane region" description="Helical" evidence="7">
    <location>
        <begin position="169"/>
        <end position="186"/>
    </location>
</feature>
<keyword evidence="11" id="KW-1185">Reference proteome</keyword>
<dbReference type="InterPro" id="IPR003439">
    <property type="entry name" value="ABC_transporter-like_ATP-bd"/>
</dbReference>
<evidence type="ECO:0000256" key="5">
    <source>
        <dbReference type="ARBA" id="ARBA00022989"/>
    </source>
</evidence>
<evidence type="ECO:0000259" key="9">
    <source>
        <dbReference type="PROSITE" id="PS50929"/>
    </source>
</evidence>
<evidence type="ECO:0000256" key="3">
    <source>
        <dbReference type="ARBA" id="ARBA00022741"/>
    </source>
</evidence>
<dbReference type="Pfam" id="PF00664">
    <property type="entry name" value="ABC_membrane"/>
    <property type="match status" value="1"/>
</dbReference>
<accession>A0ABW4ZXP7</accession>
<proteinExistence type="predicted"/>
<dbReference type="PROSITE" id="PS50893">
    <property type="entry name" value="ABC_TRANSPORTER_2"/>
    <property type="match status" value="1"/>
</dbReference>
<dbReference type="GO" id="GO:0005524">
    <property type="term" value="F:ATP binding"/>
    <property type="evidence" value="ECO:0007669"/>
    <property type="project" value="UniProtKB-KW"/>
</dbReference>
<feature type="transmembrane region" description="Helical" evidence="7">
    <location>
        <begin position="284"/>
        <end position="302"/>
    </location>
</feature>
<dbReference type="InterPro" id="IPR036640">
    <property type="entry name" value="ABC1_TM_sf"/>
</dbReference>
<dbReference type="PROSITE" id="PS00211">
    <property type="entry name" value="ABC_TRANSPORTER_1"/>
    <property type="match status" value="1"/>
</dbReference>
<evidence type="ECO:0000256" key="1">
    <source>
        <dbReference type="ARBA" id="ARBA00004651"/>
    </source>
</evidence>
<organism evidence="10 11">
    <name type="scientific">Tumebacillus lipolyticus</name>
    <dbReference type="NCBI Taxonomy" id="1280370"/>
    <lineage>
        <taxon>Bacteria</taxon>
        <taxon>Bacillati</taxon>
        <taxon>Bacillota</taxon>
        <taxon>Bacilli</taxon>
        <taxon>Bacillales</taxon>
        <taxon>Alicyclobacillaceae</taxon>
        <taxon>Tumebacillus</taxon>
    </lineage>
</organism>
<evidence type="ECO:0000256" key="4">
    <source>
        <dbReference type="ARBA" id="ARBA00022840"/>
    </source>
</evidence>
<evidence type="ECO:0000313" key="11">
    <source>
        <dbReference type="Proteomes" id="UP001597343"/>
    </source>
</evidence>
<dbReference type="SUPFAM" id="SSF52540">
    <property type="entry name" value="P-loop containing nucleoside triphosphate hydrolases"/>
    <property type="match status" value="1"/>
</dbReference>
<dbReference type="SMART" id="SM00382">
    <property type="entry name" value="AAA"/>
    <property type="match status" value="1"/>
</dbReference>
<evidence type="ECO:0000256" key="6">
    <source>
        <dbReference type="ARBA" id="ARBA00023136"/>
    </source>
</evidence>
<dbReference type="Proteomes" id="UP001597343">
    <property type="component" value="Unassembled WGS sequence"/>
</dbReference>
<keyword evidence="3" id="KW-0547">Nucleotide-binding</keyword>
<feature type="domain" description="ABC transporter" evidence="8">
    <location>
        <begin position="342"/>
        <end position="577"/>
    </location>
</feature>
<protein>
    <submittedName>
        <fullName evidence="10">ABC transporter ATP-binding protein</fullName>
    </submittedName>
</protein>
<dbReference type="InterPro" id="IPR039421">
    <property type="entry name" value="Type_1_exporter"/>
</dbReference>
<dbReference type="Pfam" id="PF00005">
    <property type="entry name" value="ABC_tran"/>
    <property type="match status" value="1"/>
</dbReference>
<evidence type="ECO:0000256" key="7">
    <source>
        <dbReference type="SAM" id="Phobius"/>
    </source>
</evidence>
<feature type="transmembrane region" description="Helical" evidence="7">
    <location>
        <begin position="249"/>
        <end position="272"/>
    </location>
</feature>
<evidence type="ECO:0000259" key="8">
    <source>
        <dbReference type="PROSITE" id="PS50893"/>
    </source>
</evidence>
<keyword evidence="5 7" id="KW-1133">Transmembrane helix</keyword>
<dbReference type="InterPro" id="IPR011527">
    <property type="entry name" value="ABC1_TM_dom"/>
</dbReference>
<dbReference type="EMBL" id="JBHUIO010000005">
    <property type="protein sequence ID" value="MFD2170206.1"/>
    <property type="molecule type" value="Genomic_DNA"/>
</dbReference>
<dbReference type="CDD" id="cd18551">
    <property type="entry name" value="ABC_6TM_LmrA_like"/>
    <property type="match status" value="1"/>
</dbReference>